<organism evidence="3 4">
    <name type="scientific">Eleusine coracana subsp. coracana</name>
    <dbReference type="NCBI Taxonomy" id="191504"/>
    <lineage>
        <taxon>Eukaryota</taxon>
        <taxon>Viridiplantae</taxon>
        <taxon>Streptophyta</taxon>
        <taxon>Embryophyta</taxon>
        <taxon>Tracheophyta</taxon>
        <taxon>Spermatophyta</taxon>
        <taxon>Magnoliopsida</taxon>
        <taxon>Liliopsida</taxon>
        <taxon>Poales</taxon>
        <taxon>Poaceae</taxon>
        <taxon>PACMAD clade</taxon>
        <taxon>Chloridoideae</taxon>
        <taxon>Cynodonteae</taxon>
        <taxon>Eleusininae</taxon>
        <taxon>Eleusine</taxon>
    </lineage>
</organism>
<dbReference type="GO" id="GO:0046872">
    <property type="term" value="F:metal ion binding"/>
    <property type="evidence" value="ECO:0007669"/>
    <property type="project" value="UniProtKB-KW"/>
</dbReference>
<sequence>MVTRCSVRNACRCLDDAEEARTFLRAVGERADIEVAGSGIDGKRRSRSRTANSSCSKVGVGDELLAMMDFREVPQLEASPPPGSPLPLSSVIWFPEYMIFLGARIGETHSELMHRVQVEIAHKLRNENKQCGSSEKIPERVYKKLFTPLNGVWYLLSGHQGVLPSKAQVPYHRTEKLAISTSYKDIGGYVDMGPPAFKWCFNVLSKSDVYCKTERGIKILKSGPLAVPPLGISEAIRFPKHRKFLKISLKGEYNRTIPGDISADFTEWGDYSTSMYTKKVPFGCHYSVLEIRSRIGVLRCRNEREDDAYRSLLIDHGVKSYDKGNGFGHFTIADNNIVKLTADLKSKGCKLNREPGLTYDDTTLSAEAEDKDGYKFKLLNRNPGPEPLCQIMIHVGDLDRSTLFYQKGLGMKIITEKDIPHEQVTI</sequence>
<gene>
    <name evidence="3" type="primary">gb02203</name>
    <name evidence="3" type="ORF">PR202_gb02203</name>
</gene>
<dbReference type="SUPFAM" id="SSF54593">
    <property type="entry name" value="Glyoxalase/Bleomycin resistance protein/Dihydroxybiphenyl dioxygenase"/>
    <property type="match status" value="1"/>
</dbReference>
<protein>
    <recommendedName>
        <fullName evidence="2">VOC domain-containing protein</fullName>
    </recommendedName>
</protein>
<dbReference type="InterPro" id="IPR036041">
    <property type="entry name" value="Ribosome-inact_prot_sf"/>
</dbReference>
<dbReference type="AlphaFoldDB" id="A0AAV5DYQ1"/>
<dbReference type="Gene3D" id="3.10.180.10">
    <property type="entry name" value="2,3-Dihydroxybiphenyl 1,2-Dioxygenase, domain 1"/>
    <property type="match status" value="2"/>
</dbReference>
<evidence type="ECO:0000313" key="3">
    <source>
        <dbReference type="EMBL" id="GJN15304.1"/>
    </source>
</evidence>
<dbReference type="EMBL" id="BQKI01000071">
    <property type="protein sequence ID" value="GJN15304.1"/>
    <property type="molecule type" value="Genomic_DNA"/>
</dbReference>
<keyword evidence="1" id="KW-0479">Metal-binding</keyword>
<dbReference type="InterPro" id="IPR029068">
    <property type="entry name" value="Glyas_Bleomycin-R_OHBP_Dase"/>
</dbReference>
<dbReference type="GO" id="GO:0019243">
    <property type="term" value="P:methylglyoxal catabolic process to D-lactate via S-lactoyl-glutathione"/>
    <property type="evidence" value="ECO:0007669"/>
    <property type="project" value="TreeGrafter"/>
</dbReference>
<evidence type="ECO:0000256" key="1">
    <source>
        <dbReference type="ARBA" id="ARBA00022723"/>
    </source>
</evidence>
<dbReference type="PROSITE" id="PS00934">
    <property type="entry name" value="GLYOXALASE_I_1"/>
    <property type="match status" value="1"/>
</dbReference>
<dbReference type="InterPro" id="IPR004360">
    <property type="entry name" value="Glyas_Fos-R_dOase_dom"/>
</dbReference>
<accession>A0AAV5DYQ1</accession>
<dbReference type="GO" id="GO:0017148">
    <property type="term" value="P:negative regulation of translation"/>
    <property type="evidence" value="ECO:0007669"/>
    <property type="project" value="InterPro"/>
</dbReference>
<dbReference type="Proteomes" id="UP001054889">
    <property type="component" value="Unassembled WGS sequence"/>
</dbReference>
<dbReference type="SUPFAM" id="SSF56371">
    <property type="entry name" value="Ribosome inactivating proteins (RIP)"/>
    <property type="match status" value="1"/>
</dbReference>
<dbReference type="InterPro" id="IPR018146">
    <property type="entry name" value="Glyoxalase_1_CS"/>
</dbReference>
<reference evidence="3" key="2">
    <citation type="submission" date="2021-12" db="EMBL/GenBank/DDBJ databases">
        <title>Resequencing data analysis of finger millet.</title>
        <authorList>
            <person name="Hatakeyama M."/>
            <person name="Aluri S."/>
            <person name="Balachadran M.T."/>
            <person name="Sivarajan S.R."/>
            <person name="Poveda L."/>
            <person name="Shimizu-Inatsugi R."/>
            <person name="Schlapbach R."/>
            <person name="Sreeman S.M."/>
            <person name="Shimizu K.K."/>
        </authorList>
    </citation>
    <scope>NUCLEOTIDE SEQUENCE</scope>
</reference>
<name>A0AAV5DYQ1_ELECO</name>
<evidence type="ECO:0000259" key="2">
    <source>
        <dbReference type="PROSITE" id="PS51819"/>
    </source>
</evidence>
<dbReference type="InterPro" id="IPR037523">
    <property type="entry name" value="VOC_core"/>
</dbReference>
<dbReference type="PANTHER" id="PTHR46036:SF2">
    <property type="entry name" value="LACTOYLGLUTATHIONE LYASE GLX1"/>
    <property type="match status" value="1"/>
</dbReference>
<dbReference type="GO" id="GO:0004462">
    <property type="term" value="F:lactoylglutathione lyase activity"/>
    <property type="evidence" value="ECO:0007669"/>
    <property type="project" value="InterPro"/>
</dbReference>
<dbReference type="Pfam" id="PF00903">
    <property type="entry name" value="Glyoxalase"/>
    <property type="match status" value="1"/>
</dbReference>
<comment type="caution">
    <text evidence="3">The sequence shown here is derived from an EMBL/GenBank/DDBJ whole genome shotgun (WGS) entry which is preliminary data.</text>
</comment>
<dbReference type="GO" id="GO:0005737">
    <property type="term" value="C:cytoplasm"/>
    <property type="evidence" value="ECO:0007669"/>
    <property type="project" value="TreeGrafter"/>
</dbReference>
<keyword evidence="4" id="KW-1185">Reference proteome</keyword>
<reference evidence="3" key="1">
    <citation type="journal article" date="2018" name="DNA Res.">
        <title>Multiple hybrid de novo genome assembly of finger millet, an orphan allotetraploid crop.</title>
        <authorList>
            <person name="Hatakeyama M."/>
            <person name="Aluri S."/>
            <person name="Balachadran M.T."/>
            <person name="Sivarajan S.R."/>
            <person name="Patrignani A."/>
            <person name="Gruter S."/>
            <person name="Poveda L."/>
            <person name="Shimizu-Inatsugi R."/>
            <person name="Baeten J."/>
            <person name="Francoijs K.J."/>
            <person name="Nataraja K.N."/>
            <person name="Reddy Y.A.N."/>
            <person name="Phadnis S."/>
            <person name="Ravikumar R.L."/>
            <person name="Schlapbach R."/>
            <person name="Sreeman S.M."/>
            <person name="Shimizu K.K."/>
        </authorList>
    </citation>
    <scope>NUCLEOTIDE SEQUENCE</scope>
</reference>
<proteinExistence type="predicted"/>
<evidence type="ECO:0000313" key="4">
    <source>
        <dbReference type="Proteomes" id="UP001054889"/>
    </source>
</evidence>
<dbReference type="PROSITE" id="PS51819">
    <property type="entry name" value="VOC"/>
    <property type="match status" value="1"/>
</dbReference>
<dbReference type="PANTHER" id="PTHR46036">
    <property type="entry name" value="LACTOYLGLUTATHIONE LYASE"/>
    <property type="match status" value="1"/>
</dbReference>
<feature type="domain" description="VOC" evidence="2">
    <location>
        <begin position="387"/>
        <end position="426"/>
    </location>
</feature>
<dbReference type="GO" id="GO:0030598">
    <property type="term" value="F:rRNA N-glycosylase activity"/>
    <property type="evidence" value="ECO:0007669"/>
    <property type="project" value="InterPro"/>
</dbReference>